<dbReference type="EMBL" id="CAJVPP010002812">
    <property type="protein sequence ID" value="CAG8612516.1"/>
    <property type="molecule type" value="Genomic_DNA"/>
</dbReference>
<keyword evidence="3" id="KW-1185">Reference proteome</keyword>
<evidence type="ECO:0000256" key="1">
    <source>
        <dbReference type="SAM" id="SignalP"/>
    </source>
</evidence>
<reference evidence="2" key="1">
    <citation type="submission" date="2021-06" db="EMBL/GenBank/DDBJ databases">
        <authorList>
            <person name="Kallberg Y."/>
            <person name="Tangrot J."/>
            <person name="Rosling A."/>
        </authorList>
    </citation>
    <scope>NUCLEOTIDE SEQUENCE</scope>
    <source>
        <strain evidence="2">87-6 pot B 2015</strain>
    </source>
</reference>
<feature type="signal peptide" evidence="1">
    <location>
        <begin position="1"/>
        <end position="20"/>
    </location>
</feature>
<comment type="caution">
    <text evidence="2">The sequence shown here is derived from an EMBL/GenBank/DDBJ whole genome shotgun (WGS) entry which is preliminary data.</text>
</comment>
<keyword evidence="1" id="KW-0732">Signal</keyword>
<name>A0A9N9GJB7_FUNMO</name>
<evidence type="ECO:0000313" key="2">
    <source>
        <dbReference type="EMBL" id="CAG8612516.1"/>
    </source>
</evidence>
<sequence>MHPSFIFAFILLATLSMVNAIPTIFGSCDIENVIKISVNLNPDPVVPGQYDIFDVSGTLDSDFTDTANIYVEYFGKDLDDPILFQLCKGCQYKAKTPFKISLNVYTPSVLSDSYGIMVYIKSENLDYLGCAMALVGDESPPKDASALPIPR</sequence>
<feature type="chain" id="PRO_5040297446" evidence="1">
    <location>
        <begin position="21"/>
        <end position="151"/>
    </location>
</feature>
<protein>
    <submittedName>
        <fullName evidence="2">3978_t:CDS:1</fullName>
    </submittedName>
</protein>
<accession>A0A9N9GJB7</accession>
<dbReference type="AlphaFoldDB" id="A0A9N9GJB7"/>
<proteinExistence type="predicted"/>
<dbReference type="Proteomes" id="UP000789375">
    <property type="component" value="Unassembled WGS sequence"/>
</dbReference>
<evidence type="ECO:0000313" key="3">
    <source>
        <dbReference type="Proteomes" id="UP000789375"/>
    </source>
</evidence>
<organism evidence="2 3">
    <name type="scientific">Funneliformis mosseae</name>
    <name type="common">Endomycorrhizal fungus</name>
    <name type="synonym">Glomus mosseae</name>
    <dbReference type="NCBI Taxonomy" id="27381"/>
    <lineage>
        <taxon>Eukaryota</taxon>
        <taxon>Fungi</taxon>
        <taxon>Fungi incertae sedis</taxon>
        <taxon>Mucoromycota</taxon>
        <taxon>Glomeromycotina</taxon>
        <taxon>Glomeromycetes</taxon>
        <taxon>Glomerales</taxon>
        <taxon>Glomeraceae</taxon>
        <taxon>Funneliformis</taxon>
    </lineage>
</organism>
<gene>
    <name evidence="2" type="ORF">FMOSSE_LOCUS9542</name>
</gene>